<feature type="domain" description="Peptidoglycan recognition protein family" evidence="3">
    <location>
        <begin position="85"/>
        <end position="202"/>
    </location>
</feature>
<gene>
    <name evidence="4" type="ORF">JRQ81_009286</name>
</gene>
<dbReference type="InterPro" id="IPR036505">
    <property type="entry name" value="Amidase/PGRP_sf"/>
</dbReference>
<dbReference type="CDD" id="cd06583">
    <property type="entry name" value="PGRP"/>
    <property type="match status" value="1"/>
</dbReference>
<dbReference type="PANTHER" id="PTHR11022">
    <property type="entry name" value="PEPTIDOGLYCAN RECOGNITION PROTEIN"/>
    <property type="match status" value="1"/>
</dbReference>
<dbReference type="GO" id="GO:0009253">
    <property type="term" value="P:peptidoglycan catabolic process"/>
    <property type="evidence" value="ECO:0007669"/>
    <property type="project" value="InterPro"/>
</dbReference>
<feature type="region of interest" description="Disordered" evidence="2">
    <location>
        <begin position="48"/>
        <end position="88"/>
    </location>
</feature>
<evidence type="ECO:0000256" key="1">
    <source>
        <dbReference type="ARBA" id="ARBA00007553"/>
    </source>
</evidence>
<evidence type="ECO:0000313" key="5">
    <source>
        <dbReference type="Proteomes" id="UP001142489"/>
    </source>
</evidence>
<keyword evidence="5" id="KW-1185">Reference proteome</keyword>
<dbReference type="GO" id="GO:0008270">
    <property type="term" value="F:zinc ion binding"/>
    <property type="evidence" value="ECO:0007669"/>
    <property type="project" value="InterPro"/>
</dbReference>
<sequence>MVSCWLSQEAATERALLAHNGKEDTHLTDHSGNVQLCIVFSQPLPVSSSSPLPNGEPSPPTVPHPCRPPYQNMRSSSTPLENPASPVLNVDERQGTSSITINTPKGGVILATGESLLLMFWAYFNFLIGEDGYVYEGRGWRSEGAHTYGYNDLSLGFAFIGTFTERPPNEAAWKALKCLLDFGVKIGYLASDYLIVAHSDISDLTSPGDPVLREIATWPNYKHN</sequence>
<dbReference type="PANTHER" id="PTHR11022:SF12">
    <property type="entry name" value="PEPTIDOGLYCAN RECOGNITION PROTEIN 3"/>
    <property type="match status" value="1"/>
</dbReference>
<organism evidence="4 5">
    <name type="scientific">Phrynocephalus forsythii</name>
    <dbReference type="NCBI Taxonomy" id="171643"/>
    <lineage>
        <taxon>Eukaryota</taxon>
        <taxon>Metazoa</taxon>
        <taxon>Chordata</taxon>
        <taxon>Craniata</taxon>
        <taxon>Vertebrata</taxon>
        <taxon>Euteleostomi</taxon>
        <taxon>Lepidosauria</taxon>
        <taxon>Squamata</taxon>
        <taxon>Bifurcata</taxon>
        <taxon>Unidentata</taxon>
        <taxon>Episquamata</taxon>
        <taxon>Toxicofera</taxon>
        <taxon>Iguania</taxon>
        <taxon>Acrodonta</taxon>
        <taxon>Agamidae</taxon>
        <taxon>Agaminae</taxon>
        <taxon>Phrynocephalus</taxon>
    </lineage>
</organism>
<evidence type="ECO:0000256" key="2">
    <source>
        <dbReference type="SAM" id="MobiDB-lite"/>
    </source>
</evidence>
<dbReference type="SUPFAM" id="SSF55846">
    <property type="entry name" value="N-acetylmuramoyl-L-alanine amidase-like"/>
    <property type="match status" value="1"/>
</dbReference>
<name>A0A9Q1ARS7_9SAUR</name>
<dbReference type="InterPro" id="IPR015510">
    <property type="entry name" value="PGRP"/>
</dbReference>
<comment type="caution">
    <text evidence="4">The sequence shown here is derived from an EMBL/GenBank/DDBJ whole genome shotgun (WGS) entry which is preliminary data.</text>
</comment>
<dbReference type="Pfam" id="PF01510">
    <property type="entry name" value="Amidase_2"/>
    <property type="match status" value="1"/>
</dbReference>
<dbReference type="OrthoDB" id="10001926at2759"/>
<dbReference type="GO" id="GO:0008745">
    <property type="term" value="F:N-acetylmuramoyl-L-alanine amidase activity"/>
    <property type="evidence" value="ECO:0007669"/>
    <property type="project" value="InterPro"/>
</dbReference>
<dbReference type="AlphaFoldDB" id="A0A9Q1ARS7"/>
<evidence type="ECO:0000259" key="3">
    <source>
        <dbReference type="SMART" id="SM00701"/>
    </source>
</evidence>
<evidence type="ECO:0000313" key="4">
    <source>
        <dbReference type="EMBL" id="KAJ7307282.1"/>
    </source>
</evidence>
<accession>A0A9Q1ARS7</accession>
<comment type="similarity">
    <text evidence="1">Belongs to the N-acetylmuramoyl-L-alanine amidase 2 family.</text>
</comment>
<dbReference type="Proteomes" id="UP001142489">
    <property type="component" value="Unassembled WGS sequence"/>
</dbReference>
<dbReference type="Gene3D" id="3.40.80.10">
    <property type="entry name" value="Peptidoglycan recognition protein-like"/>
    <property type="match status" value="1"/>
</dbReference>
<reference evidence="4" key="1">
    <citation type="journal article" date="2023" name="DNA Res.">
        <title>Chromosome-level genome assembly of Phrynocephalus forsythii using third-generation DNA sequencing and Hi-C analysis.</title>
        <authorList>
            <person name="Qi Y."/>
            <person name="Zhao W."/>
            <person name="Zhao Y."/>
            <person name="Niu C."/>
            <person name="Cao S."/>
            <person name="Zhang Y."/>
        </authorList>
    </citation>
    <scope>NUCLEOTIDE SEQUENCE</scope>
    <source>
        <tissue evidence="4">Muscle</tissue>
    </source>
</reference>
<feature type="compositionally biased region" description="Pro residues" evidence="2">
    <location>
        <begin position="54"/>
        <end position="68"/>
    </location>
</feature>
<protein>
    <recommendedName>
        <fullName evidence="3">Peptidoglycan recognition protein family domain-containing protein</fullName>
    </recommendedName>
</protein>
<dbReference type="InterPro" id="IPR006619">
    <property type="entry name" value="PGRP_domain_met/bac"/>
</dbReference>
<proteinExistence type="inferred from homology"/>
<dbReference type="SMART" id="SM00701">
    <property type="entry name" value="PGRP"/>
    <property type="match status" value="1"/>
</dbReference>
<dbReference type="InterPro" id="IPR002502">
    <property type="entry name" value="Amidase_domain"/>
</dbReference>
<dbReference type="EMBL" id="JAPFRF010000019">
    <property type="protein sequence ID" value="KAJ7307282.1"/>
    <property type="molecule type" value="Genomic_DNA"/>
</dbReference>